<keyword evidence="5" id="KW-1185">Reference proteome</keyword>
<proteinExistence type="predicted"/>
<dbReference type="InterPro" id="IPR049492">
    <property type="entry name" value="BD-FAE-like_dom"/>
</dbReference>
<evidence type="ECO:0000256" key="2">
    <source>
        <dbReference type="SAM" id="SignalP"/>
    </source>
</evidence>
<reference evidence="4 5" key="1">
    <citation type="submission" date="2016-01" db="EMBL/GenBank/DDBJ databases">
        <title>High potential of lignocellulose degradation of a new Verrucomicrobia species.</title>
        <authorList>
            <person name="Wang Y."/>
            <person name="Shi Y."/>
            <person name="Qiu Z."/>
            <person name="Liu S."/>
            <person name="Yang H."/>
        </authorList>
    </citation>
    <scope>NUCLEOTIDE SEQUENCE [LARGE SCALE GENOMIC DNA]</scope>
    <source>
        <strain evidence="4 5">TSB47</strain>
    </source>
</reference>
<feature type="domain" description="BD-FAE-like" evidence="3">
    <location>
        <begin position="40"/>
        <end position="250"/>
    </location>
</feature>
<evidence type="ECO:0000259" key="3">
    <source>
        <dbReference type="Pfam" id="PF20434"/>
    </source>
</evidence>
<dbReference type="Pfam" id="PF20434">
    <property type="entry name" value="BD-FAE"/>
    <property type="match status" value="1"/>
</dbReference>
<feature type="signal peptide" evidence="2">
    <location>
        <begin position="1"/>
        <end position="22"/>
    </location>
</feature>
<sequence length="303" mass="32672">MKATGFILSSVISLWFAASLRAAVVTNDITIPGGSPSARMDVYQPEPERWPGLRPVVLMIHGGGWAIGDKADKREQITGNAFAEKGLVVVSLNYDLFRYRDGPWKGGKIHEAWPRNLQDVAAALCWLKSVEARSYGIDSGRVALLGYSAGAHLALMGAYALDGNDAELRGNRPVADLPAVRAVISVYGTHDLRLFGANIFKRGDAGDEELLARASPVTYLRKGLPPTLVMHGDKDVTISPEIARAFASRLGEAGVKYELVMAPGRKHGFALGAKEERECTGFALKFLDDNGILPPAQPLHGDK</sequence>
<dbReference type="InterPro" id="IPR050300">
    <property type="entry name" value="GDXG_lipolytic_enzyme"/>
</dbReference>
<organism evidence="4 5">
    <name type="scientific">Termitidicoccus mucosus</name>
    <dbReference type="NCBI Taxonomy" id="1184151"/>
    <lineage>
        <taxon>Bacteria</taxon>
        <taxon>Pseudomonadati</taxon>
        <taxon>Verrucomicrobiota</taxon>
        <taxon>Opitutia</taxon>
        <taxon>Opitutales</taxon>
        <taxon>Opitutaceae</taxon>
        <taxon>Termitidicoccus</taxon>
    </lineage>
</organism>
<dbReference type="EMBL" id="LRRQ01000076">
    <property type="protein sequence ID" value="OAM89815.1"/>
    <property type="molecule type" value="Genomic_DNA"/>
</dbReference>
<name>A0A178IKN8_9BACT</name>
<evidence type="ECO:0000313" key="4">
    <source>
        <dbReference type="EMBL" id="OAM89815.1"/>
    </source>
</evidence>
<evidence type="ECO:0000256" key="1">
    <source>
        <dbReference type="ARBA" id="ARBA00022801"/>
    </source>
</evidence>
<dbReference type="Proteomes" id="UP000078486">
    <property type="component" value="Unassembled WGS sequence"/>
</dbReference>
<dbReference type="STRING" id="1184151.AW736_10840"/>
<accession>A0A178IKN8</accession>
<dbReference type="PANTHER" id="PTHR48081">
    <property type="entry name" value="AB HYDROLASE SUPERFAMILY PROTEIN C4A8.06C"/>
    <property type="match status" value="1"/>
</dbReference>
<comment type="caution">
    <text evidence="4">The sequence shown here is derived from an EMBL/GenBank/DDBJ whole genome shotgun (WGS) entry which is preliminary data.</text>
</comment>
<dbReference type="SUPFAM" id="SSF53474">
    <property type="entry name" value="alpha/beta-Hydrolases"/>
    <property type="match status" value="1"/>
</dbReference>
<dbReference type="Gene3D" id="3.40.50.1820">
    <property type="entry name" value="alpha/beta hydrolase"/>
    <property type="match status" value="1"/>
</dbReference>
<gene>
    <name evidence="4" type="ORF">AW736_10840</name>
</gene>
<protein>
    <recommendedName>
        <fullName evidence="3">BD-FAE-like domain-containing protein</fullName>
    </recommendedName>
</protein>
<evidence type="ECO:0000313" key="5">
    <source>
        <dbReference type="Proteomes" id="UP000078486"/>
    </source>
</evidence>
<keyword evidence="1" id="KW-0378">Hydrolase</keyword>
<dbReference type="GO" id="GO:0016787">
    <property type="term" value="F:hydrolase activity"/>
    <property type="evidence" value="ECO:0007669"/>
    <property type="project" value="UniProtKB-KW"/>
</dbReference>
<feature type="chain" id="PRO_5008088998" description="BD-FAE-like domain-containing protein" evidence="2">
    <location>
        <begin position="23"/>
        <end position="303"/>
    </location>
</feature>
<dbReference type="AlphaFoldDB" id="A0A178IKN8"/>
<keyword evidence="2" id="KW-0732">Signal</keyword>
<dbReference type="InterPro" id="IPR029058">
    <property type="entry name" value="AB_hydrolase_fold"/>
</dbReference>